<dbReference type="PROSITE" id="PS50835">
    <property type="entry name" value="IG_LIKE"/>
    <property type="match status" value="1"/>
</dbReference>
<keyword evidence="1" id="KW-0732">Signal</keyword>
<proteinExistence type="predicted"/>
<evidence type="ECO:0000313" key="3">
    <source>
        <dbReference type="EMBL" id="MCG2614530.1"/>
    </source>
</evidence>
<protein>
    <recommendedName>
        <fullName evidence="2">Ig-like domain-containing protein</fullName>
    </recommendedName>
</protein>
<organism evidence="3 4">
    <name type="scientific">Terrimonas ginsenosidimutans</name>
    <dbReference type="NCBI Taxonomy" id="2908004"/>
    <lineage>
        <taxon>Bacteria</taxon>
        <taxon>Pseudomonadati</taxon>
        <taxon>Bacteroidota</taxon>
        <taxon>Chitinophagia</taxon>
        <taxon>Chitinophagales</taxon>
        <taxon>Chitinophagaceae</taxon>
        <taxon>Terrimonas</taxon>
    </lineage>
</organism>
<gene>
    <name evidence="3" type="ORF">LZZ85_09570</name>
</gene>
<dbReference type="Proteomes" id="UP001165367">
    <property type="component" value="Unassembled WGS sequence"/>
</dbReference>
<evidence type="ECO:0000313" key="4">
    <source>
        <dbReference type="Proteomes" id="UP001165367"/>
    </source>
</evidence>
<dbReference type="RefSeq" id="WP_237871032.1">
    <property type="nucleotide sequence ID" value="NZ_JAKLTR010000005.1"/>
</dbReference>
<sequence>MKTNFYGFIIALLLNATIAMAYPGVNPFTSRDSTTSATAPKASVEALQCTSTDKRTQLTWSVNNNEVADQLELERSINGSSFKTVAIIFTTEDKGTAEYAFRDSNVAANSSYRVKIIDKKGSTTYSTVVSR</sequence>
<dbReference type="Gene3D" id="2.60.40.10">
    <property type="entry name" value="Immunoglobulins"/>
    <property type="match status" value="1"/>
</dbReference>
<dbReference type="InterPro" id="IPR007110">
    <property type="entry name" value="Ig-like_dom"/>
</dbReference>
<feature type="signal peptide" evidence="1">
    <location>
        <begin position="1"/>
        <end position="21"/>
    </location>
</feature>
<reference evidence="3" key="1">
    <citation type="submission" date="2022-01" db="EMBL/GenBank/DDBJ databases">
        <authorList>
            <person name="Jo J.-H."/>
            <person name="Im W.-T."/>
        </authorList>
    </citation>
    <scope>NUCLEOTIDE SEQUENCE</scope>
    <source>
        <strain evidence="3">NA20</strain>
    </source>
</reference>
<feature type="chain" id="PRO_5045207723" description="Ig-like domain-containing protein" evidence="1">
    <location>
        <begin position="22"/>
        <end position="131"/>
    </location>
</feature>
<evidence type="ECO:0000256" key="1">
    <source>
        <dbReference type="SAM" id="SignalP"/>
    </source>
</evidence>
<feature type="domain" description="Ig-like" evidence="2">
    <location>
        <begin position="23"/>
        <end position="131"/>
    </location>
</feature>
<name>A0ABS9KQE9_9BACT</name>
<accession>A0ABS9KQE9</accession>
<dbReference type="InterPro" id="IPR013783">
    <property type="entry name" value="Ig-like_fold"/>
</dbReference>
<evidence type="ECO:0000259" key="2">
    <source>
        <dbReference type="PROSITE" id="PS50835"/>
    </source>
</evidence>
<keyword evidence="4" id="KW-1185">Reference proteome</keyword>
<dbReference type="EMBL" id="JAKLTR010000005">
    <property type="protein sequence ID" value="MCG2614530.1"/>
    <property type="molecule type" value="Genomic_DNA"/>
</dbReference>
<comment type="caution">
    <text evidence="3">The sequence shown here is derived from an EMBL/GenBank/DDBJ whole genome shotgun (WGS) entry which is preliminary data.</text>
</comment>